<dbReference type="InterPro" id="IPR011009">
    <property type="entry name" value="Kinase-like_dom_sf"/>
</dbReference>
<comment type="caution">
    <text evidence="8">The sequence shown here is derived from an EMBL/GenBank/DDBJ whole genome shotgun (WGS) entry which is preliminary data.</text>
</comment>
<dbReference type="InterPro" id="IPR004166">
    <property type="entry name" value="a-kinase_dom"/>
</dbReference>
<evidence type="ECO:0000256" key="4">
    <source>
        <dbReference type="ARBA" id="ARBA00022777"/>
    </source>
</evidence>
<evidence type="ECO:0000256" key="2">
    <source>
        <dbReference type="ARBA" id="ARBA00022679"/>
    </source>
</evidence>
<dbReference type="Gene3D" id="3.30.200.20">
    <property type="entry name" value="Phosphorylase Kinase, domain 1"/>
    <property type="match status" value="1"/>
</dbReference>
<evidence type="ECO:0000313" key="8">
    <source>
        <dbReference type="EMBL" id="ETO19147.1"/>
    </source>
</evidence>
<evidence type="ECO:0000259" key="7">
    <source>
        <dbReference type="PROSITE" id="PS51158"/>
    </source>
</evidence>
<dbReference type="GO" id="GO:0005524">
    <property type="term" value="F:ATP binding"/>
    <property type="evidence" value="ECO:0007669"/>
    <property type="project" value="UniProtKB-KW"/>
</dbReference>
<keyword evidence="3" id="KW-0547">Nucleotide-binding</keyword>
<keyword evidence="4" id="KW-0418">Kinase</keyword>
<dbReference type="GO" id="GO:0004674">
    <property type="term" value="F:protein serine/threonine kinase activity"/>
    <property type="evidence" value="ECO:0007669"/>
    <property type="project" value="UniProtKB-KW"/>
</dbReference>
<dbReference type="SUPFAM" id="SSF56112">
    <property type="entry name" value="Protein kinase-like (PK-like)"/>
    <property type="match status" value="1"/>
</dbReference>
<keyword evidence="6" id="KW-0472">Membrane</keyword>
<keyword evidence="6" id="KW-1133">Transmembrane helix</keyword>
<protein>
    <recommendedName>
        <fullName evidence="7">Alpha-type protein kinase domain-containing protein</fullName>
    </recommendedName>
</protein>
<dbReference type="Proteomes" id="UP000023152">
    <property type="component" value="Unassembled WGS sequence"/>
</dbReference>
<evidence type="ECO:0000256" key="3">
    <source>
        <dbReference type="ARBA" id="ARBA00022741"/>
    </source>
</evidence>
<evidence type="ECO:0000313" key="9">
    <source>
        <dbReference type="Proteomes" id="UP000023152"/>
    </source>
</evidence>
<feature type="domain" description="Alpha-type protein kinase" evidence="7">
    <location>
        <begin position="24"/>
        <end position="286"/>
    </location>
</feature>
<dbReference type="AlphaFoldDB" id="X6N1E9"/>
<dbReference type="PANTHER" id="PTHR45992">
    <property type="entry name" value="EUKARYOTIC ELONGATION FACTOR 2 KINASE-RELATED"/>
    <property type="match status" value="1"/>
</dbReference>
<name>X6N1E9_RETFI</name>
<dbReference type="PANTHER" id="PTHR45992:SF11">
    <property type="entry name" value="ALPHA-TYPE PROTEIN KINASE DOMAIN-CONTAINING PROTEIN"/>
    <property type="match status" value="1"/>
</dbReference>
<sequence>FGVAAPQEKSLENKEMRQEGEEVELYIDANVDEKEGVEGEIESEADFQFAQGLGNKPFAEGGTRFAYLGRYTCKKKKGRPCVVKKYKHNHYFTDDVYKGDMECGKLAAKLVEKWNATGRMREKYEIITPRIAKKGGDLGLLFGQLLETVLAPEDEITLNRVNNLKDKILLGETVLIEDYLKGDYVKWNSNNGWIDTMKNNSSIQAFCHWTYHQSNGKYLFCDAQGVRRKGKYILTDPCIVSMEGYIYGPTDIGKEYLWNWFLNHKCHPEFCDPSWKKPTREELASVPDYIKALEDKCTSHIRSRGYTIVERDRINSVLQRPSRSDSDVQKLIRILYLLYSLSLFFLFCLSVLQKISGDLMFEQTDHIPLNFMQLY</sequence>
<keyword evidence="5" id="KW-0067">ATP-binding</keyword>
<dbReference type="EMBL" id="ASPP01013975">
    <property type="protein sequence ID" value="ETO19147.1"/>
    <property type="molecule type" value="Genomic_DNA"/>
</dbReference>
<gene>
    <name evidence="8" type="ORF">RFI_18086</name>
</gene>
<reference evidence="8 9" key="1">
    <citation type="journal article" date="2013" name="Curr. Biol.">
        <title>The Genome of the Foraminiferan Reticulomyxa filosa.</title>
        <authorList>
            <person name="Glockner G."/>
            <person name="Hulsmann N."/>
            <person name="Schleicher M."/>
            <person name="Noegel A.A."/>
            <person name="Eichinger L."/>
            <person name="Gallinger C."/>
            <person name="Pawlowski J."/>
            <person name="Sierra R."/>
            <person name="Euteneuer U."/>
            <person name="Pillet L."/>
            <person name="Moustafa A."/>
            <person name="Platzer M."/>
            <person name="Groth M."/>
            <person name="Szafranski K."/>
            <person name="Schliwa M."/>
        </authorList>
    </citation>
    <scope>NUCLEOTIDE SEQUENCE [LARGE SCALE GENOMIC DNA]</scope>
</reference>
<feature type="non-terminal residue" evidence="8">
    <location>
        <position position="1"/>
    </location>
</feature>
<dbReference type="InterPro" id="IPR051852">
    <property type="entry name" value="Alpha-type_PK"/>
</dbReference>
<feature type="transmembrane region" description="Helical" evidence="6">
    <location>
        <begin position="331"/>
        <end position="352"/>
    </location>
</feature>
<evidence type="ECO:0000256" key="1">
    <source>
        <dbReference type="ARBA" id="ARBA00022527"/>
    </source>
</evidence>
<dbReference type="SMART" id="SM00811">
    <property type="entry name" value="Alpha_kinase"/>
    <property type="match status" value="1"/>
</dbReference>
<organism evidence="8 9">
    <name type="scientific">Reticulomyxa filosa</name>
    <dbReference type="NCBI Taxonomy" id="46433"/>
    <lineage>
        <taxon>Eukaryota</taxon>
        <taxon>Sar</taxon>
        <taxon>Rhizaria</taxon>
        <taxon>Retaria</taxon>
        <taxon>Foraminifera</taxon>
        <taxon>Monothalamids</taxon>
        <taxon>Reticulomyxidae</taxon>
        <taxon>Reticulomyxa</taxon>
    </lineage>
</organism>
<keyword evidence="1" id="KW-0723">Serine/threonine-protein kinase</keyword>
<proteinExistence type="predicted"/>
<dbReference type="Pfam" id="PF02816">
    <property type="entry name" value="Alpha_kinase"/>
    <property type="match status" value="1"/>
</dbReference>
<dbReference type="CDD" id="cd17509">
    <property type="entry name" value="Alpha_kinase"/>
    <property type="match status" value="1"/>
</dbReference>
<accession>X6N1E9</accession>
<dbReference type="PROSITE" id="PS51158">
    <property type="entry name" value="ALPHA_KINASE"/>
    <property type="match status" value="1"/>
</dbReference>
<evidence type="ECO:0000256" key="6">
    <source>
        <dbReference type="SAM" id="Phobius"/>
    </source>
</evidence>
<dbReference type="OrthoDB" id="301415at2759"/>
<keyword evidence="2" id="KW-0808">Transferase</keyword>
<keyword evidence="6" id="KW-0812">Transmembrane</keyword>
<dbReference type="Gene3D" id="3.20.200.10">
    <property type="entry name" value="MHCK/EF2 kinase"/>
    <property type="match status" value="1"/>
</dbReference>
<keyword evidence="9" id="KW-1185">Reference proteome</keyword>
<evidence type="ECO:0000256" key="5">
    <source>
        <dbReference type="ARBA" id="ARBA00022840"/>
    </source>
</evidence>